<evidence type="ECO:0000313" key="3">
    <source>
        <dbReference type="Proteomes" id="UP000612233"/>
    </source>
</evidence>
<dbReference type="Pfam" id="PF00561">
    <property type="entry name" value="Abhydrolase_1"/>
    <property type="match status" value="1"/>
</dbReference>
<evidence type="ECO:0000313" key="2">
    <source>
        <dbReference type="EMBL" id="MBD2770441.1"/>
    </source>
</evidence>
<proteinExistence type="predicted"/>
<sequence>MLNSKWVDNLLLSVKKGALLKHKNEVSAGHEFIELSNSIIRYKIVGSGAKTIAFVPDPPNVIEHYEVLADLLKDEYKVVLFELPGLGFSLPTKLNFDYSLVSYADIAAELLQKLNLGPTILAFPCVWGYVAVKVAEKHPALVEGIITMQAPAWEHELAWAKKIDTYNLVNKPLVGQLVMFLADKWVARKWYDYALPKHKYDAKFYQLSAKKLRQGGCFCLASLTQGLFHQKTQPTFIKVDAPAITIWGDLDRSHKRSDPNSSTSFFSNAQVHHFEGCGHFPELESPKEFVQVLKKWQAAQA</sequence>
<evidence type="ECO:0000259" key="1">
    <source>
        <dbReference type="Pfam" id="PF00561"/>
    </source>
</evidence>
<dbReference type="AlphaFoldDB" id="A0A927GLR3"/>
<dbReference type="SUPFAM" id="SSF53474">
    <property type="entry name" value="alpha/beta-Hydrolases"/>
    <property type="match status" value="1"/>
</dbReference>
<feature type="domain" description="AB hydrolase-1" evidence="1">
    <location>
        <begin position="65"/>
        <end position="284"/>
    </location>
</feature>
<keyword evidence="3" id="KW-1185">Reference proteome</keyword>
<dbReference type="InterPro" id="IPR029058">
    <property type="entry name" value="AB_hydrolase_fold"/>
</dbReference>
<dbReference type="InterPro" id="IPR000073">
    <property type="entry name" value="AB_hydrolase_1"/>
</dbReference>
<comment type="caution">
    <text evidence="2">The sequence shown here is derived from an EMBL/GenBank/DDBJ whole genome shotgun (WGS) entry which is preliminary data.</text>
</comment>
<dbReference type="RefSeq" id="WP_191007248.1">
    <property type="nucleotide sequence ID" value="NZ_JACXAD010000039.1"/>
</dbReference>
<dbReference type="GO" id="GO:0016787">
    <property type="term" value="F:hydrolase activity"/>
    <property type="evidence" value="ECO:0007669"/>
    <property type="project" value="UniProtKB-KW"/>
</dbReference>
<organism evidence="2 3">
    <name type="scientific">Hymenobacter montanus</name>
    <dbReference type="NCBI Taxonomy" id="2771359"/>
    <lineage>
        <taxon>Bacteria</taxon>
        <taxon>Pseudomonadati</taxon>
        <taxon>Bacteroidota</taxon>
        <taxon>Cytophagia</taxon>
        <taxon>Cytophagales</taxon>
        <taxon>Hymenobacteraceae</taxon>
        <taxon>Hymenobacter</taxon>
    </lineage>
</organism>
<gene>
    <name evidence="2" type="ORF">IC235_21355</name>
</gene>
<accession>A0A927GLR3</accession>
<keyword evidence="2" id="KW-0378">Hydrolase</keyword>
<name>A0A927GLR3_9BACT</name>
<protein>
    <submittedName>
        <fullName evidence="2">Alpha/beta hydrolase</fullName>
    </submittedName>
</protein>
<dbReference type="EMBL" id="JACXAD010000039">
    <property type="protein sequence ID" value="MBD2770441.1"/>
    <property type="molecule type" value="Genomic_DNA"/>
</dbReference>
<reference evidence="2" key="1">
    <citation type="submission" date="2020-09" db="EMBL/GenBank/DDBJ databases">
        <authorList>
            <person name="Kim M.K."/>
        </authorList>
    </citation>
    <scope>NUCLEOTIDE SEQUENCE</scope>
    <source>
        <strain evidence="2">BT664</strain>
    </source>
</reference>
<dbReference type="Proteomes" id="UP000612233">
    <property type="component" value="Unassembled WGS sequence"/>
</dbReference>
<dbReference type="Gene3D" id="3.40.50.1820">
    <property type="entry name" value="alpha/beta hydrolase"/>
    <property type="match status" value="1"/>
</dbReference>
<dbReference type="PANTHER" id="PTHR46438">
    <property type="entry name" value="ALPHA/BETA-HYDROLASES SUPERFAMILY PROTEIN"/>
    <property type="match status" value="1"/>
</dbReference>